<feature type="compositionally biased region" description="Basic and acidic residues" evidence="1">
    <location>
        <begin position="443"/>
        <end position="465"/>
    </location>
</feature>
<name>A0A7E4VTV7_PANRE</name>
<organism evidence="2 3">
    <name type="scientific">Panagrellus redivivus</name>
    <name type="common">Microworm</name>
    <dbReference type="NCBI Taxonomy" id="6233"/>
    <lineage>
        <taxon>Eukaryota</taxon>
        <taxon>Metazoa</taxon>
        <taxon>Ecdysozoa</taxon>
        <taxon>Nematoda</taxon>
        <taxon>Chromadorea</taxon>
        <taxon>Rhabditida</taxon>
        <taxon>Tylenchina</taxon>
        <taxon>Panagrolaimomorpha</taxon>
        <taxon>Panagrolaimoidea</taxon>
        <taxon>Panagrolaimidae</taxon>
        <taxon>Panagrellus</taxon>
    </lineage>
</organism>
<evidence type="ECO:0000313" key="2">
    <source>
        <dbReference type="Proteomes" id="UP000492821"/>
    </source>
</evidence>
<reference evidence="2" key="1">
    <citation type="journal article" date="2013" name="Genetics">
        <title>The draft genome and transcriptome of Panagrellus redivivus are shaped by the harsh demands of a free-living lifestyle.</title>
        <authorList>
            <person name="Srinivasan J."/>
            <person name="Dillman A.R."/>
            <person name="Macchietto M.G."/>
            <person name="Heikkinen L."/>
            <person name="Lakso M."/>
            <person name="Fracchia K.M."/>
            <person name="Antoshechkin I."/>
            <person name="Mortazavi A."/>
            <person name="Wong G."/>
            <person name="Sternberg P.W."/>
        </authorList>
    </citation>
    <scope>NUCLEOTIDE SEQUENCE [LARGE SCALE GENOMIC DNA]</scope>
    <source>
        <strain evidence="2">MT8872</strain>
    </source>
</reference>
<dbReference type="AlphaFoldDB" id="A0A7E4VTV7"/>
<keyword evidence="2" id="KW-1185">Reference proteome</keyword>
<accession>A0A7E4VTV7</accession>
<feature type="compositionally biased region" description="Basic and acidic residues" evidence="1">
    <location>
        <begin position="354"/>
        <end position="367"/>
    </location>
</feature>
<feature type="region of interest" description="Disordered" evidence="1">
    <location>
        <begin position="517"/>
        <end position="563"/>
    </location>
</feature>
<feature type="region of interest" description="Disordered" evidence="1">
    <location>
        <begin position="197"/>
        <end position="216"/>
    </location>
</feature>
<feature type="compositionally biased region" description="Basic and acidic residues" evidence="1">
    <location>
        <begin position="532"/>
        <end position="542"/>
    </location>
</feature>
<feature type="compositionally biased region" description="Basic and acidic residues" evidence="1">
    <location>
        <begin position="554"/>
        <end position="563"/>
    </location>
</feature>
<evidence type="ECO:0000313" key="3">
    <source>
        <dbReference type="WBParaSite" id="Pan_g3316.t1"/>
    </source>
</evidence>
<dbReference type="Proteomes" id="UP000492821">
    <property type="component" value="Unassembled WGS sequence"/>
</dbReference>
<feature type="region of interest" description="Disordered" evidence="1">
    <location>
        <begin position="339"/>
        <end position="367"/>
    </location>
</feature>
<sequence length="563" mass="62847">MEWFDTDNPALDVPMEGIHPYDLTNTAKIGSNVDLTPSVDSGVSLDTDYRLSSAYQKKLFDNGLSDLYSSPTPDAERLHPFDPAKPAKIDNIVNFLMDRASTPNPFDNSSVNVECGSEHPRKPLSGGFIDSSSALMADVPTTTETDHHKLSDELVSTELQNHKEDDAMEGIEYDGSIDRIVDDFFKFNPSYFDDCERASEPSSYDDVDDLSTPKTADVPRTETISVLAFDVPNIPASDEGGNAPQSFQPALQTVEDGPEKSVSVIHLPDEPAIHQFDNVFYENEDLTNENLFRNNDVFANYNAIDPSFYMNKEVDEPLPVKQPCSLAIKKPFSRLTIKEKPITKKARGRPKKKDAKENSKKTQNHRELLKELDKSASKYIYEVFKRGGQLVKPQQIVLCASFTVIIKIMADEYDWDSAVYKDNVCYLQPAAPEAKTTKLGPPIKEDGKNAEKRAKQRQANHEKGYGRSNNMTNLCTITLLESVAVDRDHGWLQARLTLIPQTRPWMLCHLLAENGRKAKGRGGVRTGGKTTQKAEWKKEGVRSGRVSKPARPKGRTDHPPGIT</sequence>
<proteinExistence type="predicted"/>
<reference evidence="3" key="2">
    <citation type="submission" date="2020-10" db="UniProtKB">
        <authorList>
            <consortium name="WormBaseParasite"/>
        </authorList>
    </citation>
    <scope>IDENTIFICATION</scope>
</reference>
<evidence type="ECO:0000256" key="1">
    <source>
        <dbReference type="SAM" id="MobiDB-lite"/>
    </source>
</evidence>
<feature type="region of interest" description="Disordered" evidence="1">
    <location>
        <begin position="437"/>
        <end position="467"/>
    </location>
</feature>
<dbReference type="WBParaSite" id="Pan_g3316.t1">
    <property type="protein sequence ID" value="Pan_g3316.t1"/>
    <property type="gene ID" value="Pan_g3316"/>
</dbReference>
<protein>
    <submittedName>
        <fullName evidence="3">C2H2-type domain-containing protein</fullName>
    </submittedName>
</protein>
<feature type="compositionally biased region" description="Basic residues" evidence="1">
    <location>
        <begin position="343"/>
        <end position="353"/>
    </location>
</feature>